<keyword evidence="4" id="KW-1185">Reference proteome</keyword>
<dbReference type="OrthoDB" id="3480034at2"/>
<sequence>MNGFGGDVNGQFVSCVALPAMTSSVATARVHTRTLMQKWEVPAVVDDAEVVVSEILTNAIKATTLLPCDGDAPEPSDRPDHVCLCLFLDDGELVVEVWDPRYEIPKRRDVDLFDEGGRGLWLVESLSRAWGVRWPPTGGKIVWARLTCPTPAPPAGAAHDQPPTRLGAST</sequence>
<dbReference type="Pfam" id="PF13581">
    <property type="entry name" value="HATPase_c_2"/>
    <property type="match status" value="1"/>
</dbReference>
<gene>
    <name evidence="3" type="ORF">FHX40_0750</name>
</gene>
<accession>A0A543IU37</accession>
<dbReference type="Proteomes" id="UP000319213">
    <property type="component" value="Unassembled WGS sequence"/>
</dbReference>
<dbReference type="SUPFAM" id="SSF55874">
    <property type="entry name" value="ATPase domain of HSP90 chaperone/DNA topoisomerase II/histidine kinase"/>
    <property type="match status" value="1"/>
</dbReference>
<feature type="domain" description="Histidine kinase/HSP90-like ATPase" evidence="2">
    <location>
        <begin position="19"/>
        <end position="143"/>
    </location>
</feature>
<evidence type="ECO:0000313" key="4">
    <source>
        <dbReference type="Proteomes" id="UP000319213"/>
    </source>
</evidence>
<keyword evidence="1" id="KW-0723">Serine/threonine-protein kinase</keyword>
<dbReference type="InterPro" id="IPR003594">
    <property type="entry name" value="HATPase_dom"/>
</dbReference>
<proteinExistence type="predicted"/>
<dbReference type="PANTHER" id="PTHR35526">
    <property type="entry name" value="ANTI-SIGMA-F FACTOR RSBW-RELATED"/>
    <property type="match status" value="1"/>
</dbReference>
<dbReference type="RefSeq" id="WP_142258310.1">
    <property type="nucleotide sequence ID" value="NZ_BMPV01000006.1"/>
</dbReference>
<dbReference type="AlphaFoldDB" id="A0A543IU37"/>
<dbReference type="CDD" id="cd16936">
    <property type="entry name" value="HATPase_RsbW-like"/>
    <property type="match status" value="1"/>
</dbReference>
<dbReference type="InterPro" id="IPR050267">
    <property type="entry name" value="Anti-sigma-factor_SerPK"/>
</dbReference>
<name>A0A543IU37_9ACTN</name>
<dbReference type="InterPro" id="IPR036890">
    <property type="entry name" value="HATPase_C_sf"/>
</dbReference>
<evidence type="ECO:0000256" key="1">
    <source>
        <dbReference type="ARBA" id="ARBA00022527"/>
    </source>
</evidence>
<dbReference type="EMBL" id="VFPQ01000001">
    <property type="protein sequence ID" value="TQM74088.1"/>
    <property type="molecule type" value="Genomic_DNA"/>
</dbReference>
<evidence type="ECO:0000313" key="3">
    <source>
        <dbReference type="EMBL" id="TQM74088.1"/>
    </source>
</evidence>
<keyword evidence="1" id="KW-0808">Transferase</keyword>
<dbReference type="GO" id="GO:0004674">
    <property type="term" value="F:protein serine/threonine kinase activity"/>
    <property type="evidence" value="ECO:0007669"/>
    <property type="project" value="UniProtKB-KW"/>
</dbReference>
<dbReference type="Gene3D" id="3.30.565.10">
    <property type="entry name" value="Histidine kinase-like ATPase, C-terminal domain"/>
    <property type="match status" value="1"/>
</dbReference>
<dbReference type="PANTHER" id="PTHR35526:SF3">
    <property type="entry name" value="ANTI-SIGMA-F FACTOR RSBW"/>
    <property type="match status" value="1"/>
</dbReference>
<keyword evidence="1" id="KW-0418">Kinase</keyword>
<reference evidence="3 4" key="1">
    <citation type="submission" date="2019-06" db="EMBL/GenBank/DDBJ databases">
        <title>Sequencing the genomes of 1000 actinobacteria strains.</title>
        <authorList>
            <person name="Klenk H.-P."/>
        </authorList>
    </citation>
    <scope>NUCLEOTIDE SEQUENCE [LARGE SCALE GENOMIC DNA]</scope>
    <source>
        <strain evidence="3 4">DSM 43186</strain>
    </source>
</reference>
<organism evidence="3 4">
    <name type="scientific">Thermopolyspora flexuosa</name>
    <dbReference type="NCBI Taxonomy" id="103836"/>
    <lineage>
        <taxon>Bacteria</taxon>
        <taxon>Bacillati</taxon>
        <taxon>Actinomycetota</taxon>
        <taxon>Actinomycetes</taxon>
        <taxon>Streptosporangiales</taxon>
        <taxon>Streptosporangiaceae</taxon>
        <taxon>Thermopolyspora</taxon>
    </lineage>
</organism>
<protein>
    <submittedName>
        <fullName evidence="3">Anti-sigma regulatory factor (Ser/Thr protein kinase)</fullName>
    </submittedName>
</protein>
<evidence type="ECO:0000259" key="2">
    <source>
        <dbReference type="Pfam" id="PF13581"/>
    </source>
</evidence>
<comment type="caution">
    <text evidence="3">The sequence shown here is derived from an EMBL/GenBank/DDBJ whole genome shotgun (WGS) entry which is preliminary data.</text>
</comment>